<dbReference type="InterPro" id="IPR046952">
    <property type="entry name" value="GSHR/TRXR-like"/>
</dbReference>
<feature type="domain" description="Pyridine nucleotide-disulphide oxidoreductase dimerisation" evidence="6">
    <location>
        <begin position="2"/>
        <end position="34"/>
    </location>
</feature>
<dbReference type="SUPFAM" id="SSF55424">
    <property type="entry name" value="FAD/NAD-linked reductases, dimerisation (C-terminal) domain"/>
    <property type="match status" value="1"/>
</dbReference>
<proteinExistence type="inferred from homology"/>
<dbReference type="InterPro" id="IPR016156">
    <property type="entry name" value="FAD/NAD-linked_Rdtase_dimer_sf"/>
</dbReference>
<evidence type="ECO:0000256" key="5">
    <source>
        <dbReference type="ARBA" id="ARBA00023284"/>
    </source>
</evidence>
<gene>
    <name evidence="7" type="ORF">PN457_01665</name>
</gene>
<dbReference type="InterPro" id="IPR004099">
    <property type="entry name" value="Pyr_nucl-diS_OxRdtase_dimer"/>
</dbReference>
<keyword evidence="3" id="KW-0560">Oxidoreductase</keyword>
<name>A0ABT5AM55_9CYAN</name>
<comment type="cofactor">
    <cofactor evidence="1">
        <name>FAD</name>
        <dbReference type="ChEBI" id="CHEBI:57692"/>
    </cofactor>
</comment>
<evidence type="ECO:0000313" key="8">
    <source>
        <dbReference type="Proteomes" id="UP001212499"/>
    </source>
</evidence>
<keyword evidence="5" id="KW-0676">Redox-active center</keyword>
<evidence type="ECO:0000256" key="2">
    <source>
        <dbReference type="ARBA" id="ARBA00007532"/>
    </source>
</evidence>
<keyword evidence="8" id="KW-1185">Reference proteome</keyword>
<accession>A0ABT5AM55</accession>
<dbReference type="PANTHER" id="PTHR42737:SF2">
    <property type="entry name" value="GLUTATHIONE REDUCTASE"/>
    <property type="match status" value="1"/>
</dbReference>
<keyword evidence="4" id="KW-1015">Disulfide bond</keyword>
<dbReference type="EMBL" id="JAQMUH010000019">
    <property type="protein sequence ID" value="MDB9538383.1"/>
    <property type="molecule type" value="Genomic_DNA"/>
</dbReference>
<sequence>MQGVAIALKMGATKADFDATVGIHPTSAEEFVTMG</sequence>
<evidence type="ECO:0000256" key="1">
    <source>
        <dbReference type="ARBA" id="ARBA00001974"/>
    </source>
</evidence>
<reference evidence="7 8" key="1">
    <citation type="submission" date="2023-01" db="EMBL/GenBank/DDBJ databases">
        <title>Genomes from the Australian National Cyanobacteria Reference Collection.</title>
        <authorList>
            <person name="Willis A."/>
            <person name="Lee E.M.F."/>
        </authorList>
    </citation>
    <scope>NUCLEOTIDE SEQUENCE [LARGE SCALE GENOMIC DNA]</scope>
    <source>
        <strain evidence="7 8">CS-1033</strain>
    </source>
</reference>
<organism evidence="7 8">
    <name type="scientific">Anabaenopsis arnoldii</name>
    <dbReference type="NCBI Taxonomy" id="2152938"/>
    <lineage>
        <taxon>Bacteria</taxon>
        <taxon>Bacillati</taxon>
        <taxon>Cyanobacteriota</taxon>
        <taxon>Cyanophyceae</taxon>
        <taxon>Nostocales</taxon>
        <taxon>Nodulariaceae</taxon>
        <taxon>Anabaenopsis</taxon>
    </lineage>
</organism>
<dbReference type="PANTHER" id="PTHR42737">
    <property type="entry name" value="GLUTATHIONE REDUCTASE"/>
    <property type="match status" value="1"/>
</dbReference>
<dbReference type="Pfam" id="PF02852">
    <property type="entry name" value="Pyr_redox_dim"/>
    <property type="match status" value="1"/>
</dbReference>
<evidence type="ECO:0000256" key="3">
    <source>
        <dbReference type="ARBA" id="ARBA00023002"/>
    </source>
</evidence>
<dbReference type="RefSeq" id="WP_271730893.1">
    <property type="nucleotide sequence ID" value="NZ_JANQDP010000016.1"/>
</dbReference>
<comment type="similarity">
    <text evidence="2">Belongs to the class-I pyridine nucleotide-disulfide oxidoreductase family.</text>
</comment>
<dbReference type="Proteomes" id="UP001212499">
    <property type="component" value="Unassembled WGS sequence"/>
</dbReference>
<comment type="caution">
    <text evidence="7">The sequence shown here is derived from an EMBL/GenBank/DDBJ whole genome shotgun (WGS) entry which is preliminary data.</text>
</comment>
<evidence type="ECO:0000256" key="4">
    <source>
        <dbReference type="ARBA" id="ARBA00023157"/>
    </source>
</evidence>
<evidence type="ECO:0000313" key="7">
    <source>
        <dbReference type="EMBL" id="MDB9538383.1"/>
    </source>
</evidence>
<dbReference type="Gene3D" id="3.30.390.30">
    <property type="match status" value="1"/>
</dbReference>
<protein>
    <recommendedName>
        <fullName evidence="6">Pyridine nucleotide-disulphide oxidoreductase dimerisation domain-containing protein</fullName>
    </recommendedName>
</protein>
<evidence type="ECO:0000259" key="6">
    <source>
        <dbReference type="Pfam" id="PF02852"/>
    </source>
</evidence>